<feature type="signal peptide" evidence="1">
    <location>
        <begin position="1"/>
        <end position="20"/>
    </location>
</feature>
<feature type="chain" id="PRO_5002811496" evidence="1">
    <location>
        <begin position="21"/>
        <end position="135"/>
    </location>
</feature>
<reference evidence="2 3" key="1">
    <citation type="journal article" date="2007" name="Nature">
        <title>Evolution of genes and genomes on the Drosophila phylogeny.</title>
        <authorList>
            <consortium name="Drosophila 12 Genomes Consortium"/>
            <person name="Clark A.G."/>
            <person name="Eisen M.B."/>
            <person name="Smith D.R."/>
            <person name="Bergman C.M."/>
            <person name="Oliver B."/>
            <person name="Markow T.A."/>
            <person name="Kaufman T.C."/>
            <person name="Kellis M."/>
            <person name="Gelbart W."/>
            <person name="Iyer V.N."/>
            <person name="Pollard D.A."/>
            <person name="Sackton T.B."/>
            <person name="Larracuente A.M."/>
            <person name="Singh N.D."/>
            <person name="Abad J.P."/>
            <person name="Abt D.N."/>
            <person name="Adryan B."/>
            <person name="Aguade M."/>
            <person name="Akashi H."/>
            <person name="Anderson W.W."/>
            <person name="Aquadro C.F."/>
            <person name="Ardell D.H."/>
            <person name="Arguello R."/>
            <person name="Artieri C.G."/>
            <person name="Barbash D.A."/>
            <person name="Barker D."/>
            <person name="Barsanti P."/>
            <person name="Batterham P."/>
            <person name="Batzoglou S."/>
            <person name="Begun D."/>
            <person name="Bhutkar A."/>
            <person name="Blanco E."/>
            <person name="Bosak S.A."/>
            <person name="Bradley R.K."/>
            <person name="Brand A.D."/>
            <person name="Brent M.R."/>
            <person name="Brooks A.N."/>
            <person name="Brown R.H."/>
            <person name="Butlin R.K."/>
            <person name="Caggese C."/>
            <person name="Calvi B.R."/>
            <person name="Bernardo de Carvalho A."/>
            <person name="Caspi A."/>
            <person name="Castrezana S."/>
            <person name="Celniker S.E."/>
            <person name="Chang J.L."/>
            <person name="Chapple C."/>
            <person name="Chatterji S."/>
            <person name="Chinwalla A."/>
            <person name="Civetta A."/>
            <person name="Clifton S.W."/>
            <person name="Comeron J.M."/>
            <person name="Costello J.C."/>
            <person name="Coyne J.A."/>
            <person name="Daub J."/>
            <person name="David R.G."/>
            <person name="Delcher A.L."/>
            <person name="Delehaunty K."/>
            <person name="Do C.B."/>
            <person name="Ebling H."/>
            <person name="Edwards K."/>
            <person name="Eickbush T."/>
            <person name="Evans J.D."/>
            <person name="Filipski A."/>
            <person name="Findeiss S."/>
            <person name="Freyhult E."/>
            <person name="Fulton L."/>
            <person name="Fulton R."/>
            <person name="Garcia A.C."/>
            <person name="Gardiner A."/>
            <person name="Garfield D.A."/>
            <person name="Garvin B.E."/>
            <person name="Gibson G."/>
            <person name="Gilbert D."/>
            <person name="Gnerre S."/>
            <person name="Godfrey J."/>
            <person name="Good R."/>
            <person name="Gotea V."/>
            <person name="Gravely B."/>
            <person name="Greenberg A.J."/>
            <person name="Griffiths-Jones S."/>
            <person name="Gross S."/>
            <person name="Guigo R."/>
            <person name="Gustafson E.A."/>
            <person name="Haerty W."/>
            <person name="Hahn M.W."/>
            <person name="Halligan D.L."/>
            <person name="Halpern A.L."/>
            <person name="Halter G.M."/>
            <person name="Han M.V."/>
            <person name="Heger A."/>
            <person name="Hillier L."/>
            <person name="Hinrichs A.S."/>
            <person name="Holmes I."/>
            <person name="Hoskins R.A."/>
            <person name="Hubisz M.J."/>
            <person name="Hultmark D."/>
            <person name="Huntley M.A."/>
            <person name="Jaffe D.B."/>
            <person name="Jagadeeshan S."/>
            <person name="Jeck W.R."/>
            <person name="Johnson J."/>
            <person name="Jones C.D."/>
            <person name="Jordan W.C."/>
            <person name="Karpen G.H."/>
            <person name="Kataoka E."/>
            <person name="Keightley P.D."/>
            <person name="Kheradpour P."/>
            <person name="Kirkness E.F."/>
            <person name="Koerich L.B."/>
            <person name="Kristiansen K."/>
            <person name="Kudrna D."/>
            <person name="Kulathinal R.J."/>
            <person name="Kumar S."/>
            <person name="Kwok R."/>
            <person name="Lander E."/>
            <person name="Langley C.H."/>
            <person name="Lapoint R."/>
            <person name="Lazzaro B.P."/>
            <person name="Lee S.J."/>
            <person name="Levesque L."/>
            <person name="Li R."/>
            <person name="Lin C.F."/>
            <person name="Lin M.F."/>
            <person name="Lindblad-Toh K."/>
            <person name="Llopart A."/>
            <person name="Long M."/>
            <person name="Low L."/>
            <person name="Lozovsky E."/>
            <person name="Lu J."/>
            <person name="Luo M."/>
            <person name="Machado C.A."/>
            <person name="Makalowski W."/>
            <person name="Marzo M."/>
            <person name="Matsuda M."/>
            <person name="Matzkin L."/>
            <person name="McAllister B."/>
            <person name="McBride C.S."/>
            <person name="McKernan B."/>
            <person name="McKernan K."/>
            <person name="Mendez-Lago M."/>
            <person name="Minx P."/>
            <person name="Mollenhauer M.U."/>
            <person name="Montooth K."/>
            <person name="Mount S.M."/>
            <person name="Mu X."/>
            <person name="Myers E."/>
            <person name="Negre B."/>
            <person name="Newfeld S."/>
            <person name="Nielsen R."/>
            <person name="Noor M.A."/>
            <person name="O'Grady P."/>
            <person name="Pachter L."/>
            <person name="Papaceit M."/>
            <person name="Parisi M.J."/>
            <person name="Parisi M."/>
            <person name="Parts L."/>
            <person name="Pedersen J.S."/>
            <person name="Pesole G."/>
            <person name="Phillippy A.M."/>
            <person name="Ponting C.P."/>
            <person name="Pop M."/>
            <person name="Porcelli D."/>
            <person name="Powell J.R."/>
            <person name="Prohaska S."/>
            <person name="Pruitt K."/>
            <person name="Puig M."/>
            <person name="Quesneville H."/>
            <person name="Ram K.R."/>
            <person name="Rand D."/>
            <person name="Rasmussen M.D."/>
            <person name="Reed L.K."/>
            <person name="Reenan R."/>
            <person name="Reily A."/>
            <person name="Remington K.A."/>
            <person name="Rieger T.T."/>
            <person name="Ritchie M.G."/>
            <person name="Robin C."/>
            <person name="Rogers Y.H."/>
            <person name="Rohde C."/>
            <person name="Rozas J."/>
            <person name="Rubenfield M.J."/>
            <person name="Ruiz A."/>
            <person name="Russo S."/>
            <person name="Salzberg S.L."/>
            <person name="Sanchez-Gracia A."/>
            <person name="Saranga D.J."/>
            <person name="Sato H."/>
            <person name="Schaeffer S.W."/>
            <person name="Schatz M.C."/>
            <person name="Schlenke T."/>
            <person name="Schwartz R."/>
            <person name="Segarra C."/>
            <person name="Singh R.S."/>
            <person name="Sirot L."/>
            <person name="Sirota M."/>
            <person name="Sisneros N.B."/>
            <person name="Smith C.D."/>
            <person name="Smith T.F."/>
            <person name="Spieth J."/>
            <person name="Stage D.E."/>
            <person name="Stark A."/>
            <person name="Stephan W."/>
            <person name="Strausberg R.L."/>
            <person name="Strempel S."/>
            <person name="Sturgill D."/>
            <person name="Sutton G."/>
            <person name="Sutton G.G."/>
            <person name="Tao W."/>
            <person name="Teichmann S."/>
            <person name="Tobari Y.N."/>
            <person name="Tomimura Y."/>
            <person name="Tsolas J.M."/>
            <person name="Valente V.L."/>
            <person name="Venter E."/>
            <person name="Venter J.C."/>
            <person name="Vicario S."/>
            <person name="Vieira F.G."/>
            <person name="Vilella A.J."/>
            <person name="Villasante A."/>
            <person name="Walenz B."/>
            <person name="Wang J."/>
            <person name="Wasserman M."/>
            <person name="Watts T."/>
            <person name="Wilson D."/>
            <person name="Wilson R.K."/>
            <person name="Wing R.A."/>
            <person name="Wolfner M.F."/>
            <person name="Wong A."/>
            <person name="Wong G.K."/>
            <person name="Wu C.I."/>
            <person name="Wu G."/>
            <person name="Yamamoto D."/>
            <person name="Yang H.P."/>
            <person name="Yang S.P."/>
            <person name="Yorke J.A."/>
            <person name="Yoshida K."/>
            <person name="Zdobnov E."/>
            <person name="Zhang P."/>
            <person name="Zhang Y."/>
            <person name="Zimin A.V."/>
            <person name="Baldwin J."/>
            <person name="Abdouelleil A."/>
            <person name="Abdulkadir J."/>
            <person name="Abebe A."/>
            <person name="Abera B."/>
            <person name="Abreu J."/>
            <person name="Acer S.C."/>
            <person name="Aftuck L."/>
            <person name="Alexander A."/>
            <person name="An P."/>
            <person name="Anderson E."/>
            <person name="Anderson S."/>
            <person name="Arachi H."/>
            <person name="Azer M."/>
            <person name="Bachantsang P."/>
            <person name="Barry A."/>
            <person name="Bayul T."/>
            <person name="Berlin A."/>
            <person name="Bessette D."/>
            <person name="Bloom T."/>
            <person name="Blye J."/>
            <person name="Boguslavskiy L."/>
            <person name="Bonnet C."/>
            <person name="Boukhgalter B."/>
            <person name="Bourzgui I."/>
            <person name="Brown A."/>
            <person name="Cahill P."/>
            <person name="Channer S."/>
            <person name="Cheshatsang Y."/>
            <person name="Chuda L."/>
            <person name="Citroen M."/>
            <person name="Collymore A."/>
            <person name="Cooke P."/>
            <person name="Costello M."/>
            <person name="D'Aco K."/>
            <person name="Daza R."/>
            <person name="De Haan G."/>
            <person name="DeGray S."/>
            <person name="DeMaso C."/>
            <person name="Dhargay N."/>
            <person name="Dooley K."/>
            <person name="Dooley E."/>
            <person name="Doricent M."/>
            <person name="Dorje P."/>
            <person name="Dorjee K."/>
            <person name="Dupes A."/>
            <person name="Elong R."/>
            <person name="Falk J."/>
            <person name="Farina A."/>
            <person name="Faro S."/>
            <person name="Ferguson D."/>
            <person name="Fisher S."/>
            <person name="Foley C.D."/>
            <person name="Franke A."/>
            <person name="Friedrich D."/>
            <person name="Gadbois L."/>
            <person name="Gearin G."/>
            <person name="Gearin C.R."/>
            <person name="Giannoukos G."/>
            <person name="Goode T."/>
            <person name="Graham J."/>
            <person name="Grandbois E."/>
            <person name="Grewal S."/>
            <person name="Gyaltsen K."/>
            <person name="Hafez N."/>
            <person name="Hagos B."/>
            <person name="Hall J."/>
            <person name="Henson C."/>
            <person name="Hollinger A."/>
            <person name="Honan T."/>
            <person name="Huard M.D."/>
            <person name="Hughes L."/>
            <person name="Hurhula B."/>
            <person name="Husby M.E."/>
            <person name="Kamat A."/>
            <person name="Kanga B."/>
            <person name="Kashin S."/>
            <person name="Khazanovich D."/>
            <person name="Kisner P."/>
            <person name="Lance K."/>
            <person name="Lara M."/>
            <person name="Lee W."/>
            <person name="Lennon N."/>
            <person name="Letendre F."/>
            <person name="LeVine R."/>
            <person name="Lipovsky A."/>
            <person name="Liu X."/>
            <person name="Liu J."/>
            <person name="Liu S."/>
            <person name="Lokyitsang T."/>
            <person name="Lokyitsang Y."/>
            <person name="Lubonja R."/>
            <person name="Lui A."/>
            <person name="MacDonald P."/>
            <person name="Magnisalis V."/>
            <person name="Maru K."/>
            <person name="Matthews C."/>
            <person name="McCusker W."/>
            <person name="McDonough S."/>
            <person name="Mehta T."/>
            <person name="Meldrim J."/>
            <person name="Meneus L."/>
            <person name="Mihai O."/>
            <person name="Mihalev A."/>
            <person name="Mihova T."/>
            <person name="Mittelman R."/>
            <person name="Mlenga V."/>
            <person name="Montmayeur A."/>
            <person name="Mulrain L."/>
            <person name="Navidi A."/>
            <person name="Naylor J."/>
            <person name="Negash T."/>
            <person name="Nguyen T."/>
            <person name="Nguyen N."/>
            <person name="Nicol R."/>
            <person name="Norbu C."/>
            <person name="Norbu N."/>
            <person name="Novod N."/>
            <person name="O'Neill B."/>
            <person name="Osman S."/>
            <person name="Markiewicz E."/>
            <person name="Oyono O.L."/>
            <person name="Patti C."/>
            <person name="Phunkhang P."/>
            <person name="Pierre F."/>
            <person name="Priest M."/>
            <person name="Raghuraman S."/>
            <person name="Rege F."/>
            <person name="Reyes R."/>
            <person name="Rise C."/>
            <person name="Rogov P."/>
            <person name="Ross K."/>
            <person name="Ryan E."/>
            <person name="Settipalli S."/>
            <person name="Shea T."/>
            <person name="Sherpa N."/>
            <person name="Shi L."/>
            <person name="Shih D."/>
            <person name="Sparrow T."/>
            <person name="Spaulding J."/>
            <person name="Stalker J."/>
            <person name="Stange-Thomann N."/>
            <person name="Stavropoulos S."/>
            <person name="Stone C."/>
            <person name="Strader C."/>
            <person name="Tesfaye S."/>
            <person name="Thomson T."/>
            <person name="Thoulutsang Y."/>
            <person name="Thoulutsang D."/>
            <person name="Topham K."/>
            <person name="Topping I."/>
            <person name="Tsamla T."/>
            <person name="Vassiliev H."/>
            <person name="Vo A."/>
            <person name="Wangchuk T."/>
            <person name="Wangdi T."/>
            <person name="Weiand M."/>
            <person name="Wilkinson J."/>
            <person name="Wilson A."/>
            <person name="Yadav S."/>
            <person name="Young G."/>
            <person name="Yu Q."/>
            <person name="Zembek L."/>
            <person name="Zhong D."/>
            <person name="Zimmer A."/>
            <person name="Zwirko Z."/>
            <person name="Jaffe D.B."/>
            <person name="Alvarez P."/>
            <person name="Brockman W."/>
            <person name="Butler J."/>
            <person name="Chin C."/>
            <person name="Gnerre S."/>
            <person name="Grabherr M."/>
            <person name="Kleber M."/>
            <person name="Mauceli E."/>
            <person name="MacCallum I."/>
        </authorList>
    </citation>
    <scope>NUCLEOTIDE SEQUENCE [LARGE SCALE GENOMIC DNA]</scope>
    <source>
        <strain evidence="3">Tucson 15287-2541.00</strain>
    </source>
</reference>
<dbReference type="EMBL" id="CH916367">
    <property type="protein sequence ID" value="EDW02684.1"/>
    <property type="molecule type" value="Genomic_DNA"/>
</dbReference>
<gene>
    <name evidence="2" type="primary">Dgri\GH22121</name>
    <name evidence="2" type="ORF">Dgri_GH22121</name>
</gene>
<keyword evidence="1" id="KW-0732">Signal</keyword>
<dbReference type="Proteomes" id="UP000001070">
    <property type="component" value="Unassembled WGS sequence"/>
</dbReference>
<dbReference type="OMA" id="EKPTWRD"/>
<name>B4J478_DROGR</name>
<dbReference type="OrthoDB" id="7861561at2759"/>
<evidence type="ECO:0000256" key="1">
    <source>
        <dbReference type="SAM" id="SignalP"/>
    </source>
</evidence>
<dbReference type="AlphaFoldDB" id="B4J478"/>
<accession>B4J478</accession>
<protein>
    <submittedName>
        <fullName evidence="2">GH22121</fullName>
    </submittedName>
</protein>
<dbReference type="PhylomeDB" id="B4J478"/>
<proteinExistence type="predicted"/>
<dbReference type="eggNOG" id="ENOG502T9AW">
    <property type="taxonomic scope" value="Eukaryota"/>
</dbReference>
<evidence type="ECO:0000313" key="3">
    <source>
        <dbReference type="Proteomes" id="UP000001070"/>
    </source>
</evidence>
<dbReference type="KEGG" id="dgr:6560766"/>
<dbReference type="InParanoid" id="B4J478"/>
<keyword evidence="3" id="KW-1185">Reference proteome</keyword>
<dbReference type="HOGENOM" id="CLU_135230_0_0_1"/>
<evidence type="ECO:0000313" key="2">
    <source>
        <dbReference type="EMBL" id="EDW02684.1"/>
    </source>
</evidence>
<sequence length="135" mass="15088">MNNSVIFVINCLLIASSVRAAIEDFMIEVEPEANMVLGEPNNELGWGCPADVDQQPQMSLQDMEYDENVDPQLLLRALMQHAQSLGINLEQLGKYKVQSNLGEDDLFATAPEAGCSPTNSLSYREQPSWYDVFFN</sequence>
<organism evidence="3">
    <name type="scientific">Drosophila grimshawi</name>
    <name type="common">Hawaiian fruit fly</name>
    <name type="synonym">Idiomyia grimshawi</name>
    <dbReference type="NCBI Taxonomy" id="7222"/>
    <lineage>
        <taxon>Eukaryota</taxon>
        <taxon>Metazoa</taxon>
        <taxon>Ecdysozoa</taxon>
        <taxon>Arthropoda</taxon>
        <taxon>Hexapoda</taxon>
        <taxon>Insecta</taxon>
        <taxon>Pterygota</taxon>
        <taxon>Neoptera</taxon>
        <taxon>Endopterygota</taxon>
        <taxon>Diptera</taxon>
        <taxon>Brachycera</taxon>
        <taxon>Muscomorpha</taxon>
        <taxon>Ephydroidea</taxon>
        <taxon>Drosophilidae</taxon>
        <taxon>Drosophila</taxon>
        <taxon>Hawaiian Drosophila</taxon>
    </lineage>
</organism>